<protein>
    <recommendedName>
        <fullName evidence="1">DUF1653 domain-containing protein</fullName>
    </recommendedName>
</protein>
<dbReference type="InterPro" id="IPR023387">
    <property type="entry name" value="DUF1653-like_dom"/>
</dbReference>
<dbReference type="PATRIC" id="fig|1217710.3.peg.586"/>
<dbReference type="HOGENOM" id="CLU_1168671_0_0_6"/>
<dbReference type="Pfam" id="PF07866">
    <property type="entry name" value="DUF1653"/>
    <property type="match status" value="1"/>
</dbReference>
<organism evidence="2 3">
    <name type="scientific">Acinetobacter variabilis</name>
    <dbReference type="NCBI Taxonomy" id="70346"/>
    <lineage>
        <taxon>Bacteria</taxon>
        <taxon>Pseudomonadati</taxon>
        <taxon>Pseudomonadota</taxon>
        <taxon>Gammaproteobacteria</taxon>
        <taxon>Moraxellales</taxon>
        <taxon>Moraxellaceae</taxon>
        <taxon>Acinetobacter</taxon>
    </lineage>
</organism>
<sequence>MNFNENTENLAQDRPLSVTDDMVKDLIAGIQYVLLPNKRSTLCIITLVNGHEVHGISSETKSFEYDQQTGRITAYKAALPEIHKAASILLAEKTHQEQLKRDNVARGEQLFFIHHKGGAYKLLNIAKDKDTLEEIAVYQSLLDGAIYTRPASEFYAKFKCAVDMPGEDYERLLLQEEYNELMARYKRLEIQLGRGQPEYISDNQWWLLKRQLAPMREYHEVLSGRMIDMDQTRQRNN</sequence>
<dbReference type="RefSeq" id="WP_004780880.1">
    <property type="nucleotide sequence ID" value="NZ_KB849398.1"/>
</dbReference>
<evidence type="ECO:0000313" key="3">
    <source>
        <dbReference type="Proteomes" id="UP000013070"/>
    </source>
</evidence>
<evidence type="ECO:0000259" key="1">
    <source>
        <dbReference type="Pfam" id="PF07866"/>
    </source>
</evidence>
<reference evidence="2 3" key="1">
    <citation type="submission" date="2013-02" db="EMBL/GenBank/DDBJ databases">
        <title>The Genome Sequence of Acinetobacter sp. NIPH 899.</title>
        <authorList>
            <consortium name="The Broad Institute Genome Sequencing Platform"/>
            <consortium name="The Broad Institute Genome Sequencing Center for Infectious Disease"/>
            <person name="Cerqueira G."/>
            <person name="Feldgarden M."/>
            <person name="Courvalin P."/>
            <person name="Perichon B."/>
            <person name="Grillot-Courvalin C."/>
            <person name="Clermont D."/>
            <person name="Rocha E."/>
            <person name="Yoon E.-J."/>
            <person name="Nemec A."/>
            <person name="Walker B."/>
            <person name="Young S.K."/>
            <person name="Zeng Q."/>
            <person name="Gargeya S."/>
            <person name="Fitzgerald M."/>
            <person name="Haas B."/>
            <person name="Abouelleil A."/>
            <person name="Alvarado L."/>
            <person name="Arachchi H.M."/>
            <person name="Berlin A.M."/>
            <person name="Chapman S.B."/>
            <person name="Dewar J."/>
            <person name="Goldberg J."/>
            <person name="Griggs A."/>
            <person name="Gujja S."/>
            <person name="Hansen M."/>
            <person name="Howarth C."/>
            <person name="Imamovic A."/>
            <person name="Larimer J."/>
            <person name="McCowan C."/>
            <person name="Murphy C."/>
            <person name="Neiman D."/>
            <person name="Pearson M."/>
            <person name="Priest M."/>
            <person name="Roberts A."/>
            <person name="Saif S."/>
            <person name="Shea T."/>
            <person name="Sisk P."/>
            <person name="Sykes S."/>
            <person name="Wortman J."/>
            <person name="Nusbaum C."/>
            <person name="Birren B."/>
        </authorList>
    </citation>
    <scope>NUCLEOTIDE SEQUENCE [LARGE SCALE GENOMIC DNA]</scope>
    <source>
        <strain evidence="2 3">NIPH 899</strain>
    </source>
</reference>
<proteinExistence type="predicted"/>
<dbReference type="EMBL" id="APPE01000031">
    <property type="protein sequence ID" value="ENV00388.1"/>
    <property type="molecule type" value="Genomic_DNA"/>
</dbReference>
<comment type="caution">
    <text evidence="2">The sequence shown here is derived from an EMBL/GenBank/DDBJ whole genome shotgun (WGS) entry which is preliminary data.</text>
</comment>
<dbReference type="InterPro" id="IPR037135">
    <property type="entry name" value="DUF1653-like_dom_sf"/>
</dbReference>
<dbReference type="AlphaFoldDB" id="N8WYM7"/>
<name>N8WYM7_9GAMM</name>
<gene>
    <name evidence="2" type="ORF">F969_00619</name>
</gene>
<dbReference type="InterPro" id="IPR054052">
    <property type="entry name" value="Y16Q-like"/>
</dbReference>
<feature type="domain" description="DUF1653" evidence="1">
    <location>
        <begin position="112"/>
        <end position="170"/>
    </location>
</feature>
<accession>N8WYM7</accession>
<dbReference type="InterPro" id="IPR025915">
    <property type="entry name" value="Phage_gp49_66"/>
</dbReference>
<dbReference type="Pfam" id="PF13876">
    <property type="entry name" value="Phage_gp49_66"/>
    <property type="match status" value="1"/>
</dbReference>
<dbReference type="Proteomes" id="UP000013070">
    <property type="component" value="Unassembled WGS sequence"/>
</dbReference>
<evidence type="ECO:0000313" key="2">
    <source>
        <dbReference type="EMBL" id="ENV00388.1"/>
    </source>
</evidence>
<dbReference type="Pfam" id="PF21825">
    <property type="entry name" value="crAss001_48"/>
    <property type="match status" value="1"/>
</dbReference>
<dbReference type="Gene3D" id="2.30.30.320">
    <property type="entry name" value="DUF1653-like domain"/>
    <property type="match status" value="1"/>
</dbReference>
<keyword evidence="3" id="KW-1185">Reference proteome</keyword>